<dbReference type="CDD" id="cd16329">
    <property type="entry name" value="LolA_like"/>
    <property type="match status" value="1"/>
</dbReference>
<feature type="signal peptide" evidence="2">
    <location>
        <begin position="1"/>
        <end position="24"/>
    </location>
</feature>
<dbReference type="InterPro" id="IPR010752">
    <property type="entry name" value="DUF1329"/>
</dbReference>
<dbReference type="Pfam" id="PF07044">
    <property type="entry name" value="DUF1329"/>
    <property type="match status" value="1"/>
</dbReference>
<dbReference type="AlphaFoldDB" id="A0A7W2IE74"/>
<evidence type="ECO:0000256" key="2">
    <source>
        <dbReference type="SAM" id="SignalP"/>
    </source>
</evidence>
<sequence length="449" mass="50244">MHRKPLWSLTLLAGLAAASGGAFAALNAQELEHLGKDLTPTGAEKAGNKDGAIPKWEGGLATRPAGLDATAAYADPFAADKPLFTVTAANVAQYQDKLPPGQIEMLKRMPTYKMVVYPSHRTAALPQHEYDNIKAEAAKAALAEGGNGLRNVKNSSVPFPMPKSGLEAIWNYLARYRGEGFVRYSKIFPVQTNGNFTPVSRIEYLGSAAYVKNAEPNRLFYYLRGDTAPSSQAGTALLLHETMDQVKEPRLAWTYNPGSRRVMRAPEISYDSPGPGEDGLGTADDYDGFNGAPDRFDWKLVGKKEMLIPYNNYRLVDKNVQANDVVRPGHMNQDLVRYELHRVWVVESTLKEGKRHIYGKRVFYLDEDSWQLAHVDIYDGRKELWRVREMHAMQFYDAQTIGVACGVQYDLQARRYMVSNLINASKPMKYNEKFDVAAFSTDAMRRFAN</sequence>
<keyword evidence="2" id="KW-0732">Signal</keyword>
<reference evidence="3 4" key="1">
    <citation type="submission" date="2020-07" db="EMBL/GenBank/DDBJ databases">
        <title>Novel species isolated from subtropical streams in China.</title>
        <authorList>
            <person name="Lu H."/>
        </authorList>
    </citation>
    <scope>NUCLEOTIDE SEQUENCE [LARGE SCALE GENOMIC DNA]</scope>
    <source>
        <strain evidence="3 4">LX20W</strain>
    </source>
</reference>
<evidence type="ECO:0000313" key="4">
    <source>
        <dbReference type="Proteomes" id="UP000534388"/>
    </source>
</evidence>
<dbReference type="RefSeq" id="WP_182167162.1">
    <property type="nucleotide sequence ID" value="NZ_JACEZT010000024.1"/>
</dbReference>
<evidence type="ECO:0000313" key="3">
    <source>
        <dbReference type="EMBL" id="MBA5640078.1"/>
    </source>
</evidence>
<organism evidence="3 4">
    <name type="scientific">Rugamonas brunnea</name>
    <dbReference type="NCBI Taxonomy" id="2758569"/>
    <lineage>
        <taxon>Bacteria</taxon>
        <taxon>Pseudomonadati</taxon>
        <taxon>Pseudomonadota</taxon>
        <taxon>Betaproteobacteria</taxon>
        <taxon>Burkholderiales</taxon>
        <taxon>Oxalobacteraceae</taxon>
        <taxon>Telluria group</taxon>
        <taxon>Rugamonas</taxon>
    </lineage>
</organism>
<dbReference type="EMBL" id="JACEZT010000024">
    <property type="protein sequence ID" value="MBA5640078.1"/>
    <property type="molecule type" value="Genomic_DNA"/>
</dbReference>
<dbReference type="Gene3D" id="2.50.20.10">
    <property type="entry name" value="Lipoprotein localisation LolA/LolB/LppX"/>
    <property type="match status" value="1"/>
</dbReference>
<dbReference type="Proteomes" id="UP000534388">
    <property type="component" value="Unassembled WGS sequence"/>
</dbReference>
<feature type="region of interest" description="Disordered" evidence="1">
    <location>
        <begin position="38"/>
        <end position="57"/>
    </location>
</feature>
<proteinExistence type="predicted"/>
<evidence type="ECO:0000256" key="1">
    <source>
        <dbReference type="SAM" id="MobiDB-lite"/>
    </source>
</evidence>
<name>A0A7W2IE74_9BURK</name>
<feature type="chain" id="PRO_5031231178" evidence="2">
    <location>
        <begin position="25"/>
        <end position="449"/>
    </location>
</feature>
<keyword evidence="4" id="KW-1185">Reference proteome</keyword>
<comment type="caution">
    <text evidence="3">The sequence shown here is derived from an EMBL/GenBank/DDBJ whole genome shotgun (WGS) entry which is preliminary data.</text>
</comment>
<gene>
    <name evidence="3" type="ORF">H3H37_23735</name>
</gene>
<protein>
    <submittedName>
        <fullName evidence="3">DUF1329 domain-containing protein</fullName>
    </submittedName>
</protein>
<accession>A0A7W2IE74</accession>